<evidence type="ECO:0000256" key="2">
    <source>
        <dbReference type="ARBA" id="ARBA00022670"/>
    </source>
</evidence>
<dbReference type="OrthoDB" id="679966at2759"/>
<sequence length="712" mass="74419">MVRPLHCFALLCASLAFATHAASLHIKLTHVDAREGCTDEERMRSATERTHRRLASTKPARLYENQYIVDYLIGDPLQKAEALLDTASNLVWTQRASCSVCFRQDLPLYDPSASRAARNLTCGDAACAAGVGADVTECGQGVNAGACFVRVLYNAFQKIAGDLSSDEFTFGAEKVTLAFGSVGAADLTTGNLFGASGMMGLGRGPLSLVSQLGETKFSYCLTPFFGNVTNPSHLLVGASAVLSGGAPVTTVPFVKNPTDYPFSTYYYVPLAGISVGTVQLDVPAAAFDVREVRPGKWAGGAVLDTGAPFMSLVDDAFQPLMAELERQLGAAVVRPPKTVLGKRIVPPLVLHFGGAGDVVLPPENYWAPVGDDTTCMAVFSSARKISAPMNETTVIGSFMQQNMQVLYDLGKDVISFQPTDCSNFQPAPPGPPTGRTSTSSIKVKMASSSSSSENATLIAFGCVTANKLAPGSLGGASGVLGLGRGALSLVSQLGATSFSYCLTPYFRDDNVTTSHLFVGGNASGVLSGNASSSPVTSVPFYVPLSGISVGNATLDVPAAAFELRQLVTPSGSSWSGTLVDSGSPFTALVDVAYRALRTELARQIGAASLVPPPDEALDLCVARGDVAKLVPPMVLHFGGGGGDVVVPPENYWVPWDAATACMVVFSSAAGPNATLPMNETTVIGNYMQQDMHMLYDLGNGVLSFQQADCSSV</sequence>
<gene>
    <name evidence="8" type="ORF">EJB05_01008</name>
</gene>
<dbReference type="Pfam" id="PF14541">
    <property type="entry name" value="TAXi_C"/>
    <property type="match status" value="2"/>
</dbReference>
<dbReference type="GO" id="GO:0004190">
    <property type="term" value="F:aspartic-type endopeptidase activity"/>
    <property type="evidence" value="ECO:0007669"/>
    <property type="project" value="UniProtKB-KW"/>
</dbReference>
<evidence type="ECO:0000313" key="9">
    <source>
        <dbReference type="Proteomes" id="UP000324897"/>
    </source>
</evidence>
<dbReference type="InterPro" id="IPR021109">
    <property type="entry name" value="Peptidase_aspartic_dom_sf"/>
</dbReference>
<keyword evidence="3" id="KW-0064">Aspartyl protease</keyword>
<evidence type="ECO:0000313" key="8">
    <source>
        <dbReference type="EMBL" id="TVU49682.1"/>
    </source>
</evidence>
<dbReference type="GO" id="GO:0005576">
    <property type="term" value="C:extracellular region"/>
    <property type="evidence" value="ECO:0007669"/>
    <property type="project" value="TreeGrafter"/>
</dbReference>
<dbReference type="InterPro" id="IPR032861">
    <property type="entry name" value="TAXi_N"/>
</dbReference>
<dbReference type="InterPro" id="IPR033121">
    <property type="entry name" value="PEPTIDASE_A1"/>
</dbReference>
<comment type="similarity">
    <text evidence="1">Belongs to the peptidase A1 family.</text>
</comment>
<dbReference type="AlphaFoldDB" id="A0A5J9WLW7"/>
<dbReference type="InterPro" id="IPR032799">
    <property type="entry name" value="TAXi_C"/>
</dbReference>
<evidence type="ECO:0000256" key="5">
    <source>
        <dbReference type="ARBA" id="ARBA00023180"/>
    </source>
</evidence>
<feature type="domain" description="Peptidase A1" evidence="7">
    <location>
        <begin position="67"/>
        <end position="417"/>
    </location>
</feature>
<dbReference type="PROSITE" id="PS51767">
    <property type="entry name" value="PEPTIDASE_A1"/>
    <property type="match status" value="2"/>
</dbReference>
<evidence type="ECO:0000256" key="3">
    <source>
        <dbReference type="ARBA" id="ARBA00022750"/>
    </source>
</evidence>
<organism evidence="8 9">
    <name type="scientific">Eragrostis curvula</name>
    <name type="common">weeping love grass</name>
    <dbReference type="NCBI Taxonomy" id="38414"/>
    <lineage>
        <taxon>Eukaryota</taxon>
        <taxon>Viridiplantae</taxon>
        <taxon>Streptophyta</taxon>
        <taxon>Embryophyta</taxon>
        <taxon>Tracheophyta</taxon>
        <taxon>Spermatophyta</taxon>
        <taxon>Magnoliopsida</taxon>
        <taxon>Liliopsida</taxon>
        <taxon>Poales</taxon>
        <taxon>Poaceae</taxon>
        <taxon>PACMAD clade</taxon>
        <taxon>Chloridoideae</taxon>
        <taxon>Eragrostideae</taxon>
        <taxon>Eragrostidinae</taxon>
        <taxon>Eragrostis</taxon>
    </lineage>
</organism>
<dbReference type="Gramene" id="TVU49682">
    <property type="protein sequence ID" value="TVU49682"/>
    <property type="gene ID" value="EJB05_01008"/>
</dbReference>
<keyword evidence="5" id="KW-0325">Glycoprotein</keyword>
<dbReference type="Gene3D" id="2.40.70.10">
    <property type="entry name" value="Acid Proteases"/>
    <property type="match status" value="4"/>
</dbReference>
<keyword evidence="4" id="KW-0378">Hydrolase</keyword>
<dbReference type="GO" id="GO:0006508">
    <property type="term" value="P:proteolysis"/>
    <property type="evidence" value="ECO:0007669"/>
    <property type="project" value="UniProtKB-KW"/>
</dbReference>
<dbReference type="InterPro" id="IPR034161">
    <property type="entry name" value="Pepsin-like_plant"/>
</dbReference>
<protein>
    <recommendedName>
        <fullName evidence="7">Peptidase A1 domain-containing protein</fullName>
    </recommendedName>
</protein>
<proteinExistence type="inferred from homology"/>
<dbReference type="EMBL" id="RWGY01000002">
    <property type="protein sequence ID" value="TVU49682.1"/>
    <property type="molecule type" value="Genomic_DNA"/>
</dbReference>
<keyword evidence="9" id="KW-1185">Reference proteome</keyword>
<dbReference type="SUPFAM" id="SSF50630">
    <property type="entry name" value="Acid proteases"/>
    <property type="match status" value="2"/>
</dbReference>
<feature type="domain" description="Peptidase A1" evidence="7">
    <location>
        <begin position="498"/>
        <end position="705"/>
    </location>
</feature>
<reference evidence="8 9" key="1">
    <citation type="journal article" date="2019" name="Sci. Rep.">
        <title>A high-quality genome of Eragrostis curvula grass provides insights into Poaceae evolution and supports new strategies to enhance forage quality.</title>
        <authorList>
            <person name="Carballo J."/>
            <person name="Santos B.A.C.M."/>
            <person name="Zappacosta D."/>
            <person name="Garbus I."/>
            <person name="Selva J.P."/>
            <person name="Gallo C.A."/>
            <person name="Diaz A."/>
            <person name="Albertini E."/>
            <person name="Caccamo M."/>
            <person name="Echenique V."/>
        </authorList>
    </citation>
    <scope>NUCLEOTIDE SEQUENCE [LARGE SCALE GENOMIC DNA]</scope>
    <source>
        <strain evidence="9">cv. Victoria</strain>
        <tissue evidence="8">Leaf</tissue>
    </source>
</reference>
<evidence type="ECO:0000256" key="1">
    <source>
        <dbReference type="ARBA" id="ARBA00007447"/>
    </source>
</evidence>
<feature type="non-terminal residue" evidence="8">
    <location>
        <position position="1"/>
    </location>
</feature>
<evidence type="ECO:0000256" key="4">
    <source>
        <dbReference type="ARBA" id="ARBA00022801"/>
    </source>
</evidence>
<keyword evidence="6" id="KW-0732">Signal</keyword>
<dbReference type="Pfam" id="PF14543">
    <property type="entry name" value="TAXi_N"/>
    <property type="match status" value="2"/>
</dbReference>
<evidence type="ECO:0000256" key="6">
    <source>
        <dbReference type="SAM" id="SignalP"/>
    </source>
</evidence>
<dbReference type="Proteomes" id="UP000324897">
    <property type="component" value="Chromosome 6"/>
</dbReference>
<feature type="signal peptide" evidence="6">
    <location>
        <begin position="1"/>
        <end position="21"/>
    </location>
</feature>
<dbReference type="InterPro" id="IPR051708">
    <property type="entry name" value="Plant_Aspart_Prot_A1"/>
</dbReference>
<name>A0A5J9WLW7_9POAL</name>
<dbReference type="PANTHER" id="PTHR47967">
    <property type="entry name" value="OS07G0603500 PROTEIN-RELATED"/>
    <property type="match status" value="1"/>
</dbReference>
<feature type="chain" id="PRO_5023886577" description="Peptidase A1 domain-containing protein" evidence="6">
    <location>
        <begin position="22"/>
        <end position="712"/>
    </location>
</feature>
<accession>A0A5J9WLW7</accession>
<dbReference type="CDD" id="cd05476">
    <property type="entry name" value="pepsin_A_like_plant"/>
    <property type="match status" value="2"/>
</dbReference>
<evidence type="ECO:0000259" key="7">
    <source>
        <dbReference type="PROSITE" id="PS51767"/>
    </source>
</evidence>
<dbReference type="PANTHER" id="PTHR47967:SF83">
    <property type="entry name" value="OS05G0375700 PROTEIN"/>
    <property type="match status" value="1"/>
</dbReference>
<comment type="caution">
    <text evidence="8">The sequence shown here is derived from an EMBL/GenBank/DDBJ whole genome shotgun (WGS) entry which is preliminary data.</text>
</comment>
<keyword evidence="2" id="KW-0645">Protease</keyword>